<proteinExistence type="predicted"/>
<protein>
    <recommendedName>
        <fullName evidence="4">TetR family transcriptional regulator</fullName>
    </recommendedName>
</protein>
<evidence type="ECO:0000256" key="1">
    <source>
        <dbReference type="SAM" id="Phobius"/>
    </source>
</evidence>
<sequence>MIKIAVIVGLIIVGLLAAKFLDENAQKKVLIGLCVVAALASLGLVISELMR</sequence>
<evidence type="ECO:0000313" key="3">
    <source>
        <dbReference type="Proteomes" id="UP001149400"/>
    </source>
</evidence>
<evidence type="ECO:0008006" key="4">
    <source>
        <dbReference type="Google" id="ProtNLM"/>
    </source>
</evidence>
<name>A0ABT5R2V8_9GAMM</name>
<keyword evidence="1" id="KW-1133">Transmembrane helix</keyword>
<dbReference type="EMBL" id="JAJUBC010000018">
    <property type="protein sequence ID" value="MDD1794611.1"/>
    <property type="molecule type" value="Genomic_DNA"/>
</dbReference>
<keyword evidence="3" id="KW-1185">Reference proteome</keyword>
<evidence type="ECO:0000313" key="2">
    <source>
        <dbReference type="EMBL" id="MDD1794611.1"/>
    </source>
</evidence>
<gene>
    <name evidence="2" type="ORF">LRP50_15870</name>
</gene>
<dbReference type="Proteomes" id="UP001149400">
    <property type="component" value="Unassembled WGS sequence"/>
</dbReference>
<keyword evidence="1" id="KW-0472">Membrane</keyword>
<feature type="transmembrane region" description="Helical" evidence="1">
    <location>
        <begin position="29"/>
        <end position="50"/>
    </location>
</feature>
<accession>A0ABT5R2V8</accession>
<reference evidence="2" key="1">
    <citation type="submission" date="2021-12" db="EMBL/GenBank/DDBJ databases">
        <title>Enterovibrio ZSDZ35 sp. nov. and Enterovibrio ZSDZ42 sp. nov., isolated from coastal seawater in Qingdao.</title>
        <authorList>
            <person name="Zhang P."/>
        </authorList>
    </citation>
    <scope>NUCLEOTIDE SEQUENCE</scope>
    <source>
        <strain evidence="2">ZSDZ42</strain>
    </source>
</reference>
<comment type="caution">
    <text evidence="2">The sequence shown here is derived from an EMBL/GenBank/DDBJ whole genome shotgun (WGS) entry which is preliminary data.</text>
</comment>
<organism evidence="2 3">
    <name type="scientific">Enterovibrio gelatinilyticus</name>
    <dbReference type="NCBI Taxonomy" id="2899819"/>
    <lineage>
        <taxon>Bacteria</taxon>
        <taxon>Pseudomonadati</taxon>
        <taxon>Pseudomonadota</taxon>
        <taxon>Gammaproteobacteria</taxon>
        <taxon>Vibrionales</taxon>
        <taxon>Vibrionaceae</taxon>
        <taxon>Enterovibrio</taxon>
    </lineage>
</organism>
<keyword evidence="1" id="KW-0812">Transmembrane</keyword>
<dbReference type="RefSeq" id="WP_274165433.1">
    <property type="nucleotide sequence ID" value="NZ_JAJUBC010000018.1"/>
</dbReference>